<dbReference type="Ensembl" id="ENSCCRT00015029616.1">
    <property type="protein sequence ID" value="ENSCCRP00015028604.1"/>
    <property type="gene ID" value="ENSCCRG00015012062.1"/>
</dbReference>
<keyword evidence="2" id="KW-0732">Signal</keyword>
<proteinExistence type="predicted"/>
<evidence type="ECO:0000256" key="1">
    <source>
        <dbReference type="SAM" id="Phobius"/>
    </source>
</evidence>
<dbReference type="PANTHER" id="PTHR21063:SF4">
    <property type="entry name" value="CD48 ANTIGEN-RELATED"/>
    <property type="match status" value="1"/>
</dbReference>
<dbReference type="AlphaFoldDB" id="A0A8C1TW21"/>
<keyword evidence="1" id="KW-1133">Transmembrane helix</keyword>
<organism evidence="4 5">
    <name type="scientific">Cyprinus carpio</name>
    <name type="common">Common carp</name>
    <dbReference type="NCBI Taxonomy" id="7962"/>
    <lineage>
        <taxon>Eukaryota</taxon>
        <taxon>Metazoa</taxon>
        <taxon>Chordata</taxon>
        <taxon>Craniata</taxon>
        <taxon>Vertebrata</taxon>
        <taxon>Euteleostomi</taxon>
        <taxon>Actinopterygii</taxon>
        <taxon>Neopterygii</taxon>
        <taxon>Teleostei</taxon>
        <taxon>Ostariophysi</taxon>
        <taxon>Cypriniformes</taxon>
        <taxon>Cyprinidae</taxon>
        <taxon>Cyprininae</taxon>
        <taxon>Cyprinus</taxon>
    </lineage>
</organism>
<dbReference type="PANTHER" id="PTHR21063">
    <property type="entry name" value="LFA-3"/>
    <property type="match status" value="1"/>
</dbReference>
<dbReference type="InterPro" id="IPR036179">
    <property type="entry name" value="Ig-like_dom_sf"/>
</dbReference>
<dbReference type="Proteomes" id="UP000694700">
    <property type="component" value="Unplaced"/>
</dbReference>
<dbReference type="PROSITE" id="PS50835">
    <property type="entry name" value="IG_LIKE"/>
    <property type="match status" value="1"/>
</dbReference>
<keyword evidence="1" id="KW-0472">Membrane</keyword>
<feature type="chain" id="PRO_5034927670" description="Ig-like domain-containing protein" evidence="2">
    <location>
        <begin position="19"/>
        <end position="287"/>
    </location>
</feature>
<reference evidence="4" key="1">
    <citation type="submission" date="2025-08" db="UniProtKB">
        <authorList>
            <consortium name="Ensembl"/>
        </authorList>
    </citation>
    <scope>IDENTIFICATION</scope>
</reference>
<feature type="transmembrane region" description="Helical" evidence="1">
    <location>
        <begin position="241"/>
        <end position="263"/>
    </location>
</feature>
<accession>A0A8C1TW21</accession>
<feature type="signal peptide" evidence="2">
    <location>
        <begin position="1"/>
        <end position="18"/>
    </location>
</feature>
<dbReference type="InterPro" id="IPR007110">
    <property type="entry name" value="Ig-like_dom"/>
</dbReference>
<dbReference type="Gene3D" id="2.60.40.10">
    <property type="entry name" value="Immunoglobulins"/>
    <property type="match status" value="2"/>
</dbReference>
<dbReference type="SUPFAM" id="SSF48726">
    <property type="entry name" value="Immunoglobulin"/>
    <property type="match status" value="2"/>
</dbReference>
<keyword evidence="1" id="KW-0812">Transmembrane</keyword>
<evidence type="ECO:0000259" key="3">
    <source>
        <dbReference type="PROSITE" id="PS50835"/>
    </source>
</evidence>
<name>A0A8C1TW21_CYPCA</name>
<dbReference type="InterPro" id="IPR003599">
    <property type="entry name" value="Ig_sub"/>
</dbReference>
<protein>
    <recommendedName>
        <fullName evidence="3">Ig-like domain-containing protein</fullName>
    </recommendedName>
</protein>
<dbReference type="InterPro" id="IPR013783">
    <property type="entry name" value="Ig-like_fold"/>
</dbReference>
<evidence type="ECO:0000313" key="5">
    <source>
        <dbReference type="Proteomes" id="UP000694700"/>
    </source>
</evidence>
<evidence type="ECO:0000256" key="2">
    <source>
        <dbReference type="SAM" id="SignalP"/>
    </source>
</evidence>
<evidence type="ECO:0000313" key="4">
    <source>
        <dbReference type="Ensembl" id="ENSCCRP00015028604.1"/>
    </source>
</evidence>
<feature type="domain" description="Ig-like" evidence="3">
    <location>
        <begin position="157"/>
        <end position="222"/>
    </location>
</feature>
<dbReference type="SMART" id="SM00409">
    <property type="entry name" value="IG"/>
    <property type="match status" value="1"/>
</dbReference>
<sequence>MIRTFVLLCLVGFLPAESDEVQSVRVGDPVTLNSNTFEIQLKNEIEWRFGSIRIARAINGNAKYDKNEKFEDRLKLERNGSLTINDTRTTDTGVYKFSTIINGNLATKAFSVTVYGKALRSFCMKAVIKSSVQYSIASVISQCSSSPESASSPKCVLLCSVMNVSRVTLSWYKGNSLLSSISVSDLSISLCLPLEVEYQEKNTYSCVVSNPISLQTRHACITDLCRLFSEEVSYCESTEPVMRLVVTAVVGLAAAAAFIVLVYDIRSRRVEQERHHTQSDGSDTLKQ</sequence>